<name>A0A1Q8Q267_9BACI</name>
<reference evidence="1 2" key="1">
    <citation type="submission" date="2016-12" db="EMBL/GenBank/DDBJ databases">
        <title>Domibacillus antri genome sequencing.</title>
        <authorList>
            <person name="Verma A."/>
            <person name="Krishnamurthi S."/>
        </authorList>
    </citation>
    <scope>NUCLEOTIDE SEQUENCE [LARGE SCALE GENOMIC DNA]</scope>
    <source>
        <strain evidence="1 2">XD80</strain>
    </source>
</reference>
<comment type="caution">
    <text evidence="1">The sequence shown here is derived from an EMBL/GenBank/DDBJ whole genome shotgun (WGS) entry which is preliminary data.</text>
</comment>
<gene>
    <name evidence="1" type="ORF">BTO30_14860</name>
</gene>
<organism evidence="1 2">
    <name type="scientific">Domibacillus antri</name>
    <dbReference type="NCBI Taxonomy" id="1714264"/>
    <lineage>
        <taxon>Bacteria</taxon>
        <taxon>Bacillati</taxon>
        <taxon>Bacillota</taxon>
        <taxon>Bacilli</taxon>
        <taxon>Bacillales</taxon>
        <taxon>Bacillaceae</taxon>
        <taxon>Domibacillus</taxon>
    </lineage>
</organism>
<evidence type="ECO:0000313" key="1">
    <source>
        <dbReference type="EMBL" id="OLN21398.1"/>
    </source>
</evidence>
<dbReference type="Proteomes" id="UP000185568">
    <property type="component" value="Unassembled WGS sequence"/>
</dbReference>
<dbReference type="STRING" id="1714264.BTO30_14860"/>
<dbReference type="AlphaFoldDB" id="A0A1Q8Q267"/>
<dbReference type="EMBL" id="MSDU01000048">
    <property type="protein sequence ID" value="OLN21398.1"/>
    <property type="molecule type" value="Genomic_DNA"/>
</dbReference>
<evidence type="ECO:0000313" key="2">
    <source>
        <dbReference type="Proteomes" id="UP000185568"/>
    </source>
</evidence>
<evidence type="ECO:0008006" key="3">
    <source>
        <dbReference type="Google" id="ProtNLM"/>
    </source>
</evidence>
<protein>
    <recommendedName>
        <fullName evidence="3">Phage tail protein</fullName>
    </recommendedName>
</protein>
<sequence length="85" mass="9735">MKQYTTIKGDTWSRVAYKELGSEYLFPLLLDENQKFRDFLIFPPGITLNIPDIVDVETVDNPPWMNDIVEEDEEEPSGVDNDVGA</sequence>
<accession>A0A1Q8Q267</accession>
<keyword evidence="2" id="KW-1185">Reference proteome</keyword>
<proteinExistence type="predicted"/>
<dbReference type="RefSeq" id="WP_075399494.1">
    <property type="nucleotide sequence ID" value="NZ_MSDU01000048.1"/>
</dbReference>